<dbReference type="InterPro" id="IPR001245">
    <property type="entry name" value="Ser-Thr/Tyr_kinase_cat_dom"/>
</dbReference>
<dbReference type="GO" id="GO:0004672">
    <property type="term" value="F:protein kinase activity"/>
    <property type="evidence" value="ECO:0007669"/>
    <property type="project" value="InterPro"/>
</dbReference>
<dbReference type="InterPro" id="IPR000719">
    <property type="entry name" value="Prot_kinase_dom"/>
</dbReference>
<dbReference type="Pfam" id="PF07714">
    <property type="entry name" value="PK_Tyr_Ser-Thr"/>
    <property type="match status" value="1"/>
</dbReference>
<organism evidence="3 4">
    <name type="scientific">Stephania cephalantha</name>
    <dbReference type="NCBI Taxonomy" id="152367"/>
    <lineage>
        <taxon>Eukaryota</taxon>
        <taxon>Viridiplantae</taxon>
        <taxon>Streptophyta</taxon>
        <taxon>Embryophyta</taxon>
        <taxon>Tracheophyta</taxon>
        <taxon>Spermatophyta</taxon>
        <taxon>Magnoliopsida</taxon>
        <taxon>Ranunculales</taxon>
        <taxon>Menispermaceae</taxon>
        <taxon>Menispermoideae</taxon>
        <taxon>Cissampelideae</taxon>
        <taxon>Stephania</taxon>
    </lineage>
</organism>
<dbReference type="InterPro" id="IPR011009">
    <property type="entry name" value="Kinase-like_dom_sf"/>
</dbReference>
<dbReference type="Gene3D" id="1.10.510.10">
    <property type="entry name" value="Transferase(Phosphotransferase) domain 1"/>
    <property type="match status" value="1"/>
</dbReference>
<evidence type="ECO:0000313" key="4">
    <source>
        <dbReference type="Proteomes" id="UP001419268"/>
    </source>
</evidence>
<feature type="compositionally biased region" description="Low complexity" evidence="1">
    <location>
        <begin position="33"/>
        <end position="59"/>
    </location>
</feature>
<accession>A0AAP0J4Q8</accession>
<feature type="region of interest" description="Disordered" evidence="1">
    <location>
        <begin position="1"/>
        <end position="59"/>
    </location>
</feature>
<dbReference type="PROSITE" id="PS50011">
    <property type="entry name" value="PROTEIN_KINASE_DOM"/>
    <property type="match status" value="1"/>
</dbReference>
<gene>
    <name evidence="3" type="ORF">Scep_015506</name>
</gene>
<evidence type="ECO:0000259" key="2">
    <source>
        <dbReference type="PROSITE" id="PS50011"/>
    </source>
</evidence>
<dbReference type="SUPFAM" id="SSF56112">
    <property type="entry name" value="Protein kinase-like (PK-like)"/>
    <property type="match status" value="1"/>
</dbReference>
<name>A0AAP0J4Q8_9MAGN</name>
<evidence type="ECO:0000256" key="1">
    <source>
        <dbReference type="SAM" id="MobiDB-lite"/>
    </source>
</evidence>
<dbReference type="AlphaFoldDB" id="A0AAP0J4Q8"/>
<reference evidence="3 4" key="1">
    <citation type="submission" date="2024-01" db="EMBL/GenBank/DDBJ databases">
        <title>Genome assemblies of Stephania.</title>
        <authorList>
            <person name="Yang L."/>
        </authorList>
    </citation>
    <scope>NUCLEOTIDE SEQUENCE [LARGE SCALE GENOMIC DNA]</scope>
    <source>
        <strain evidence="3">JXDWG</strain>
        <tissue evidence="3">Leaf</tissue>
    </source>
</reference>
<sequence>MCKSKTKTAALDPAESTKSTSRTTNRPARTAKSSSLSSSTASRIPNKSVSSSSDPSTSYGSSYNFNTNSTFKDTSTTSTSSKTSLTSLRASLPEKTHIYDFSEIQQSTNNFLANRISSSSSAWRCAIRGKDAVVFQRRFRRPIDAAEVGDLLSVICRSHHRSLVKLLGASISGDHIFLVYEHVSGASLSHCLRNPKNPKFTVLSDWMSRMQVAIDLAQGLEYIHHYTGLNLDLVHNHIQSSSVIVTEPSFNAKICHFGTSELCGEITASKTHQKEDLVEKNSKIASISSHRDLKVEGTIAYMSPELRSEGIATQKSDVYAFGVVVLELLSGEEAMRVEFDGERGEFVRVSVIESAREAVDDESGDLGRVRRWMDGRLRDSYPVEVAEKMMRLCLDCCHVDPDQRPDMRRVAGKFSKFYLESRTWCEKRSVPTDFSMSLAPR</sequence>
<feature type="domain" description="Protein kinase" evidence="2">
    <location>
        <begin position="90"/>
        <end position="418"/>
    </location>
</feature>
<dbReference type="EMBL" id="JBBNAG010000006">
    <property type="protein sequence ID" value="KAK9126660.1"/>
    <property type="molecule type" value="Genomic_DNA"/>
</dbReference>
<comment type="caution">
    <text evidence="3">The sequence shown here is derived from an EMBL/GenBank/DDBJ whole genome shotgun (WGS) entry which is preliminary data.</text>
</comment>
<proteinExistence type="predicted"/>
<evidence type="ECO:0000313" key="3">
    <source>
        <dbReference type="EMBL" id="KAK9126660.1"/>
    </source>
</evidence>
<dbReference type="GO" id="GO:0005524">
    <property type="term" value="F:ATP binding"/>
    <property type="evidence" value="ECO:0007669"/>
    <property type="project" value="InterPro"/>
</dbReference>
<dbReference type="PANTHER" id="PTHR46863">
    <property type="entry name" value="OS09G0572100 PROTEIN"/>
    <property type="match status" value="1"/>
</dbReference>
<protein>
    <recommendedName>
        <fullName evidence="2">Protein kinase domain-containing protein</fullName>
    </recommendedName>
</protein>
<keyword evidence="4" id="KW-1185">Reference proteome</keyword>
<dbReference type="Proteomes" id="UP001419268">
    <property type="component" value="Unassembled WGS sequence"/>
</dbReference>
<dbReference type="Gene3D" id="3.30.200.20">
    <property type="entry name" value="Phosphorylase Kinase, domain 1"/>
    <property type="match status" value="1"/>
</dbReference>
<feature type="compositionally biased region" description="Polar residues" evidence="1">
    <location>
        <begin position="16"/>
        <end position="27"/>
    </location>
</feature>
<dbReference type="PANTHER" id="PTHR46863:SF1">
    <property type="entry name" value="PROTEIN KINASE SUPERFAMILY PROTEIN"/>
    <property type="match status" value="1"/>
</dbReference>